<keyword evidence="2" id="KW-1185">Reference proteome</keyword>
<dbReference type="STRING" id="7238.B4HIQ5"/>
<proteinExistence type="predicted"/>
<protein>
    <submittedName>
        <fullName evidence="1">GM26150</fullName>
    </submittedName>
</protein>
<evidence type="ECO:0000313" key="2">
    <source>
        <dbReference type="Proteomes" id="UP000001292"/>
    </source>
</evidence>
<dbReference type="KEGG" id="dse:6606922"/>
<gene>
    <name evidence="1" type="primary">Dsec\GM26150</name>
    <name evidence="1" type="ORF">Dsec_GM26150</name>
</gene>
<reference evidence="1 2" key="1">
    <citation type="journal article" date="2007" name="Nature">
        <title>Evolution of genes and genomes on the Drosophila phylogeny.</title>
        <authorList>
            <consortium name="Drosophila 12 Genomes Consortium"/>
            <person name="Clark A.G."/>
            <person name="Eisen M.B."/>
            <person name="Smith D.R."/>
            <person name="Bergman C.M."/>
            <person name="Oliver B."/>
            <person name="Markow T.A."/>
            <person name="Kaufman T.C."/>
            <person name="Kellis M."/>
            <person name="Gelbart W."/>
            <person name="Iyer V.N."/>
            <person name="Pollard D.A."/>
            <person name="Sackton T.B."/>
            <person name="Larracuente A.M."/>
            <person name="Singh N.D."/>
            <person name="Abad J.P."/>
            <person name="Abt D.N."/>
            <person name="Adryan B."/>
            <person name="Aguade M."/>
            <person name="Akashi H."/>
            <person name="Anderson W.W."/>
            <person name="Aquadro C.F."/>
            <person name="Ardell D.H."/>
            <person name="Arguello R."/>
            <person name="Artieri C.G."/>
            <person name="Barbash D.A."/>
            <person name="Barker D."/>
            <person name="Barsanti P."/>
            <person name="Batterham P."/>
            <person name="Batzoglou S."/>
            <person name="Begun D."/>
            <person name="Bhutkar A."/>
            <person name="Blanco E."/>
            <person name="Bosak S.A."/>
            <person name="Bradley R.K."/>
            <person name="Brand A.D."/>
            <person name="Brent M.R."/>
            <person name="Brooks A.N."/>
            <person name="Brown R.H."/>
            <person name="Butlin R.K."/>
            <person name="Caggese C."/>
            <person name="Calvi B.R."/>
            <person name="Bernardo de Carvalho A."/>
            <person name="Caspi A."/>
            <person name="Castrezana S."/>
            <person name="Celniker S.E."/>
            <person name="Chang J.L."/>
            <person name="Chapple C."/>
            <person name="Chatterji S."/>
            <person name="Chinwalla A."/>
            <person name="Civetta A."/>
            <person name="Clifton S.W."/>
            <person name="Comeron J.M."/>
            <person name="Costello J.C."/>
            <person name="Coyne J.A."/>
            <person name="Daub J."/>
            <person name="David R.G."/>
            <person name="Delcher A.L."/>
            <person name="Delehaunty K."/>
            <person name="Do C.B."/>
            <person name="Ebling H."/>
            <person name="Edwards K."/>
            <person name="Eickbush T."/>
            <person name="Evans J.D."/>
            <person name="Filipski A."/>
            <person name="Findeiss S."/>
            <person name="Freyhult E."/>
            <person name="Fulton L."/>
            <person name="Fulton R."/>
            <person name="Garcia A.C."/>
            <person name="Gardiner A."/>
            <person name="Garfield D.A."/>
            <person name="Garvin B.E."/>
            <person name="Gibson G."/>
            <person name="Gilbert D."/>
            <person name="Gnerre S."/>
            <person name="Godfrey J."/>
            <person name="Good R."/>
            <person name="Gotea V."/>
            <person name="Gravely B."/>
            <person name="Greenberg A.J."/>
            <person name="Griffiths-Jones S."/>
            <person name="Gross S."/>
            <person name="Guigo R."/>
            <person name="Gustafson E.A."/>
            <person name="Haerty W."/>
            <person name="Hahn M.W."/>
            <person name="Halligan D.L."/>
            <person name="Halpern A.L."/>
            <person name="Halter G.M."/>
            <person name="Han M.V."/>
            <person name="Heger A."/>
            <person name="Hillier L."/>
            <person name="Hinrichs A.S."/>
            <person name="Holmes I."/>
            <person name="Hoskins R.A."/>
            <person name="Hubisz M.J."/>
            <person name="Hultmark D."/>
            <person name="Huntley M.A."/>
            <person name="Jaffe D.B."/>
            <person name="Jagadeeshan S."/>
            <person name="Jeck W.R."/>
            <person name="Johnson J."/>
            <person name="Jones C.D."/>
            <person name="Jordan W.C."/>
            <person name="Karpen G.H."/>
            <person name="Kataoka E."/>
            <person name="Keightley P.D."/>
            <person name="Kheradpour P."/>
            <person name="Kirkness E.F."/>
            <person name="Koerich L.B."/>
            <person name="Kristiansen K."/>
            <person name="Kudrna D."/>
            <person name="Kulathinal R.J."/>
            <person name="Kumar S."/>
            <person name="Kwok R."/>
            <person name="Lander E."/>
            <person name="Langley C.H."/>
            <person name="Lapoint R."/>
            <person name="Lazzaro B.P."/>
            <person name="Lee S.J."/>
            <person name="Levesque L."/>
            <person name="Li R."/>
            <person name="Lin C.F."/>
            <person name="Lin M.F."/>
            <person name="Lindblad-Toh K."/>
            <person name="Llopart A."/>
            <person name="Long M."/>
            <person name="Low L."/>
            <person name="Lozovsky E."/>
            <person name="Lu J."/>
            <person name="Luo M."/>
            <person name="Machado C.A."/>
            <person name="Makalowski W."/>
            <person name="Marzo M."/>
            <person name="Matsuda M."/>
            <person name="Matzkin L."/>
            <person name="McAllister B."/>
            <person name="McBride C.S."/>
            <person name="McKernan B."/>
            <person name="McKernan K."/>
            <person name="Mendez-Lago M."/>
            <person name="Minx P."/>
            <person name="Mollenhauer M.U."/>
            <person name="Montooth K."/>
            <person name="Mount S.M."/>
            <person name="Mu X."/>
            <person name="Myers E."/>
            <person name="Negre B."/>
            <person name="Newfeld S."/>
            <person name="Nielsen R."/>
            <person name="Noor M.A."/>
            <person name="O'Grady P."/>
            <person name="Pachter L."/>
            <person name="Papaceit M."/>
            <person name="Parisi M.J."/>
            <person name="Parisi M."/>
            <person name="Parts L."/>
            <person name="Pedersen J.S."/>
            <person name="Pesole G."/>
            <person name="Phillippy A.M."/>
            <person name="Ponting C.P."/>
            <person name="Pop M."/>
            <person name="Porcelli D."/>
            <person name="Powell J.R."/>
            <person name="Prohaska S."/>
            <person name="Pruitt K."/>
            <person name="Puig M."/>
            <person name="Quesneville H."/>
            <person name="Ram K.R."/>
            <person name="Rand D."/>
            <person name="Rasmussen M.D."/>
            <person name="Reed L.K."/>
            <person name="Reenan R."/>
            <person name="Reily A."/>
            <person name="Remington K.A."/>
            <person name="Rieger T.T."/>
            <person name="Ritchie M.G."/>
            <person name="Robin C."/>
            <person name="Rogers Y.H."/>
            <person name="Rohde C."/>
            <person name="Rozas J."/>
            <person name="Rubenfield M.J."/>
            <person name="Ruiz A."/>
            <person name="Russo S."/>
            <person name="Salzberg S.L."/>
            <person name="Sanchez-Gracia A."/>
            <person name="Saranga D.J."/>
            <person name="Sato H."/>
            <person name="Schaeffer S.W."/>
            <person name="Schatz M.C."/>
            <person name="Schlenke T."/>
            <person name="Schwartz R."/>
            <person name="Segarra C."/>
            <person name="Singh R.S."/>
            <person name="Sirot L."/>
            <person name="Sirota M."/>
            <person name="Sisneros N.B."/>
            <person name="Smith C.D."/>
            <person name="Smith T.F."/>
            <person name="Spieth J."/>
            <person name="Stage D.E."/>
            <person name="Stark A."/>
            <person name="Stephan W."/>
            <person name="Strausberg R.L."/>
            <person name="Strempel S."/>
            <person name="Sturgill D."/>
            <person name="Sutton G."/>
            <person name="Sutton G.G."/>
            <person name="Tao W."/>
            <person name="Teichmann S."/>
            <person name="Tobari Y.N."/>
            <person name="Tomimura Y."/>
            <person name="Tsolas J.M."/>
            <person name="Valente V.L."/>
            <person name="Venter E."/>
            <person name="Venter J.C."/>
            <person name="Vicario S."/>
            <person name="Vieira F.G."/>
            <person name="Vilella A.J."/>
            <person name="Villasante A."/>
            <person name="Walenz B."/>
            <person name="Wang J."/>
            <person name="Wasserman M."/>
            <person name="Watts T."/>
            <person name="Wilson D."/>
            <person name="Wilson R.K."/>
            <person name="Wing R.A."/>
            <person name="Wolfner M.F."/>
            <person name="Wong A."/>
            <person name="Wong G.K."/>
            <person name="Wu C.I."/>
            <person name="Wu G."/>
            <person name="Yamamoto D."/>
            <person name="Yang H.P."/>
            <person name="Yang S.P."/>
            <person name="Yorke J.A."/>
            <person name="Yoshida K."/>
            <person name="Zdobnov E."/>
            <person name="Zhang P."/>
            <person name="Zhang Y."/>
            <person name="Zimin A.V."/>
            <person name="Baldwin J."/>
            <person name="Abdouelleil A."/>
            <person name="Abdulkadir J."/>
            <person name="Abebe A."/>
            <person name="Abera B."/>
            <person name="Abreu J."/>
            <person name="Acer S.C."/>
            <person name="Aftuck L."/>
            <person name="Alexander A."/>
            <person name="An P."/>
            <person name="Anderson E."/>
            <person name="Anderson S."/>
            <person name="Arachi H."/>
            <person name="Azer M."/>
            <person name="Bachantsang P."/>
            <person name="Barry A."/>
            <person name="Bayul T."/>
            <person name="Berlin A."/>
            <person name="Bessette D."/>
            <person name="Bloom T."/>
            <person name="Blye J."/>
            <person name="Boguslavskiy L."/>
            <person name="Bonnet C."/>
            <person name="Boukhgalter B."/>
            <person name="Bourzgui I."/>
            <person name="Brown A."/>
            <person name="Cahill P."/>
            <person name="Channer S."/>
            <person name="Cheshatsang Y."/>
            <person name="Chuda L."/>
            <person name="Citroen M."/>
            <person name="Collymore A."/>
            <person name="Cooke P."/>
            <person name="Costello M."/>
            <person name="D'Aco K."/>
            <person name="Daza R."/>
            <person name="De Haan G."/>
            <person name="DeGray S."/>
            <person name="DeMaso C."/>
            <person name="Dhargay N."/>
            <person name="Dooley K."/>
            <person name="Dooley E."/>
            <person name="Doricent M."/>
            <person name="Dorje P."/>
            <person name="Dorjee K."/>
            <person name="Dupes A."/>
            <person name="Elong R."/>
            <person name="Falk J."/>
            <person name="Farina A."/>
            <person name="Faro S."/>
            <person name="Ferguson D."/>
            <person name="Fisher S."/>
            <person name="Foley C.D."/>
            <person name="Franke A."/>
            <person name="Friedrich D."/>
            <person name="Gadbois L."/>
            <person name="Gearin G."/>
            <person name="Gearin C.R."/>
            <person name="Giannoukos G."/>
            <person name="Goode T."/>
            <person name="Graham J."/>
            <person name="Grandbois E."/>
            <person name="Grewal S."/>
            <person name="Gyaltsen K."/>
            <person name="Hafez N."/>
            <person name="Hagos B."/>
            <person name="Hall J."/>
            <person name="Henson C."/>
            <person name="Hollinger A."/>
            <person name="Honan T."/>
            <person name="Huard M.D."/>
            <person name="Hughes L."/>
            <person name="Hurhula B."/>
            <person name="Husby M.E."/>
            <person name="Kamat A."/>
            <person name="Kanga B."/>
            <person name="Kashin S."/>
            <person name="Khazanovich D."/>
            <person name="Kisner P."/>
            <person name="Lance K."/>
            <person name="Lara M."/>
            <person name="Lee W."/>
            <person name="Lennon N."/>
            <person name="Letendre F."/>
            <person name="LeVine R."/>
            <person name="Lipovsky A."/>
            <person name="Liu X."/>
            <person name="Liu J."/>
            <person name="Liu S."/>
            <person name="Lokyitsang T."/>
            <person name="Lokyitsang Y."/>
            <person name="Lubonja R."/>
            <person name="Lui A."/>
            <person name="MacDonald P."/>
            <person name="Magnisalis V."/>
            <person name="Maru K."/>
            <person name="Matthews C."/>
            <person name="McCusker W."/>
            <person name="McDonough S."/>
            <person name="Mehta T."/>
            <person name="Meldrim J."/>
            <person name="Meneus L."/>
            <person name="Mihai O."/>
            <person name="Mihalev A."/>
            <person name="Mihova T."/>
            <person name="Mittelman R."/>
            <person name="Mlenga V."/>
            <person name="Montmayeur A."/>
            <person name="Mulrain L."/>
            <person name="Navidi A."/>
            <person name="Naylor J."/>
            <person name="Negash T."/>
            <person name="Nguyen T."/>
            <person name="Nguyen N."/>
            <person name="Nicol R."/>
            <person name="Norbu C."/>
            <person name="Norbu N."/>
            <person name="Novod N."/>
            <person name="O'Neill B."/>
            <person name="Osman S."/>
            <person name="Markiewicz E."/>
            <person name="Oyono O.L."/>
            <person name="Patti C."/>
            <person name="Phunkhang P."/>
            <person name="Pierre F."/>
            <person name="Priest M."/>
            <person name="Raghuraman S."/>
            <person name="Rege F."/>
            <person name="Reyes R."/>
            <person name="Rise C."/>
            <person name="Rogov P."/>
            <person name="Ross K."/>
            <person name="Ryan E."/>
            <person name="Settipalli S."/>
            <person name="Shea T."/>
            <person name="Sherpa N."/>
            <person name="Shi L."/>
            <person name="Shih D."/>
            <person name="Sparrow T."/>
            <person name="Spaulding J."/>
            <person name="Stalker J."/>
            <person name="Stange-Thomann N."/>
            <person name="Stavropoulos S."/>
            <person name="Stone C."/>
            <person name="Strader C."/>
            <person name="Tesfaye S."/>
            <person name="Thomson T."/>
            <person name="Thoulutsang Y."/>
            <person name="Thoulutsang D."/>
            <person name="Topham K."/>
            <person name="Topping I."/>
            <person name="Tsamla T."/>
            <person name="Vassiliev H."/>
            <person name="Vo A."/>
            <person name="Wangchuk T."/>
            <person name="Wangdi T."/>
            <person name="Weiand M."/>
            <person name="Wilkinson J."/>
            <person name="Wilson A."/>
            <person name="Yadav S."/>
            <person name="Young G."/>
            <person name="Yu Q."/>
            <person name="Zembek L."/>
            <person name="Zhong D."/>
            <person name="Zimmer A."/>
            <person name="Zwirko Z."/>
            <person name="Jaffe D.B."/>
            <person name="Alvarez P."/>
            <person name="Brockman W."/>
            <person name="Butler J."/>
            <person name="Chin C."/>
            <person name="Gnerre S."/>
            <person name="Grabherr M."/>
            <person name="Kleber M."/>
            <person name="Mauceli E."/>
            <person name="MacCallum I."/>
        </authorList>
    </citation>
    <scope>NUCLEOTIDE SEQUENCE [LARGE SCALE GENOMIC DNA]</scope>
    <source>
        <strain evidence="2">Rob3c / Tucson 14021-0248.25</strain>
    </source>
</reference>
<evidence type="ECO:0000313" key="1">
    <source>
        <dbReference type="EMBL" id="EDW42702.1"/>
    </source>
</evidence>
<name>B4HIQ5_DROSE</name>
<organism evidence="2">
    <name type="scientific">Drosophila sechellia</name>
    <name type="common">Fruit fly</name>
    <dbReference type="NCBI Taxonomy" id="7238"/>
    <lineage>
        <taxon>Eukaryota</taxon>
        <taxon>Metazoa</taxon>
        <taxon>Ecdysozoa</taxon>
        <taxon>Arthropoda</taxon>
        <taxon>Hexapoda</taxon>
        <taxon>Insecta</taxon>
        <taxon>Pterygota</taxon>
        <taxon>Neoptera</taxon>
        <taxon>Endopterygota</taxon>
        <taxon>Diptera</taxon>
        <taxon>Brachycera</taxon>
        <taxon>Muscomorpha</taxon>
        <taxon>Ephydroidea</taxon>
        <taxon>Drosophilidae</taxon>
        <taxon>Drosophila</taxon>
        <taxon>Sophophora</taxon>
    </lineage>
</organism>
<accession>B4HIQ5</accession>
<dbReference type="EMBL" id="CH480815">
    <property type="protein sequence ID" value="EDW42702.1"/>
    <property type="molecule type" value="Genomic_DNA"/>
</dbReference>
<dbReference type="Proteomes" id="UP000001292">
    <property type="component" value="Unassembled WGS sequence"/>
</dbReference>
<dbReference type="AlphaFoldDB" id="B4HIQ5"/>
<sequence>MVYESGFTTRRTYSSRPVTTSYAVTYPSVEKVTRVYKSSYPHLLELLGAPPRLRRNPGGDLADPAW</sequence>
<dbReference type="HOGENOM" id="CLU_2833886_0_0_1"/>